<dbReference type="PANTHER" id="PTHR44167">
    <property type="entry name" value="OVARIAN-SPECIFIC SERINE/THREONINE-PROTEIN KINASE LOK-RELATED"/>
    <property type="match status" value="1"/>
</dbReference>
<dbReference type="EMBL" id="VDMD01000021">
    <property type="protein sequence ID" value="TRM60615.1"/>
    <property type="molecule type" value="Genomic_DNA"/>
</dbReference>
<comment type="caution">
    <text evidence="2">The sequence shown here is derived from an EMBL/GenBank/DDBJ whole genome shotgun (WGS) entry which is preliminary data.</text>
</comment>
<dbReference type="Gene3D" id="1.10.510.10">
    <property type="entry name" value="Transferase(Phosphotransferase) domain 1"/>
    <property type="match status" value="1"/>
</dbReference>
<organism evidence="2 3">
    <name type="scientific">Schizophyllum amplum</name>
    <dbReference type="NCBI Taxonomy" id="97359"/>
    <lineage>
        <taxon>Eukaryota</taxon>
        <taxon>Fungi</taxon>
        <taxon>Dikarya</taxon>
        <taxon>Basidiomycota</taxon>
        <taxon>Agaricomycotina</taxon>
        <taxon>Agaricomycetes</taxon>
        <taxon>Agaricomycetidae</taxon>
        <taxon>Agaricales</taxon>
        <taxon>Schizophyllaceae</taxon>
        <taxon>Schizophyllum</taxon>
    </lineage>
</organism>
<keyword evidence="3" id="KW-1185">Reference proteome</keyword>
<gene>
    <name evidence="2" type="ORF">BD626DRAFT_460993</name>
</gene>
<dbReference type="STRING" id="97359.A0A550C749"/>
<evidence type="ECO:0000313" key="2">
    <source>
        <dbReference type="EMBL" id="TRM60615.1"/>
    </source>
</evidence>
<accession>A0A550C749</accession>
<dbReference type="InterPro" id="IPR011009">
    <property type="entry name" value="Kinase-like_dom_sf"/>
</dbReference>
<dbReference type="SUPFAM" id="SSF56112">
    <property type="entry name" value="Protein kinase-like (PK-like)"/>
    <property type="match status" value="1"/>
</dbReference>
<dbReference type="InterPro" id="IPR000719">
    <property type="entry name" value="Prot_kinase_dom"/>
</dbReference>
<dbReference type="OrthoDB" id="2985259at2759"/>
<dbReference type="PANTHER" id="PTHR44167:SF24">
    <property type="entry name" value="SERINE_THREONINE-PROTEIN KINASE CHK2"/>
    <property type="match status" value="1"/>
</dbReference>
<evidence type="ECO:0000313" key="3">
    <source>
        <dbReference type="Proteomes" id="UP000320762"/>
    </source>
</evidence>
<dbReference type="Proteomes" id="UP000320762">
    <property type="component" value="Unassembled WGS sequence"/>
</dbReference>
<dbReference type="AlphaFoldDB" id="A0A550C749"/>
<feature type="domain" description="Protein kinase" evidence="1">
    <location>
        <begin position="1"/>
        <end position="239"/>
    </location>
</feature>
<dbReference type="GO" id="GO:0005524">
    <property type="term" value="F:ATP binding"/>
    <property type="evidence" value="ECO:0007669"/>
    <property type="project" value="InterPro"/>
</dbReference>
<dbReference type="GO" id="GO:0004672">
    <property type="term" value="F:protein kinase activity"/>
    <property type="evidence" value="ECO:0007669"/>
    <property type="project" value="InterPro"/>
</dbReference>
<evidence type="ECO:0000259" key="1">
    <source>
        <dbReference type="PROSITE" id="PS50011"/>
    </source>
</evidence>
<proteinExistence type="predicted"/>
<sequence length="239" mass="26624">MAVGDDGRDQLRIWRDLATAPHALLSSNHTLPLVREINVGHMTLGVFPRVSQSLDWVYSETPQNSVGDVLDMVLQALEGLSFIHSLGIAHRDAFKSNFLVQFYPESLTAGVVPAHKPRVYLIDFEQAVRFPADCTSSERVCTGPPYSGSIKQRYNRNCIPEMLSGEPYDPFKLDVWQLGNSLADFDSTLEPVESVLDCMASMDPACRLTADEALSRLRAYVESVPPKSLLFPPVVHKRH</sequence>
<reference evidence="2 3" key="1">
    <citation type="journal article" date="2019" name="New Phytol.">
        <title>Comparative genomics reveals unique wood-decay strategies and fruiting body development in the Schizophyllaceae.</title>
        <authorList>
            <person name="Almasi E."/>
            <person name="Sahu N."/>
            <person name="Krizsan K."/>
            <person name="Balint B."/>
            <person name="Kovacs G.M."/>
            <person name="Kiss B."/>
            <person name="Cseklye J."/>
            <person name="Drula E."/>
            <person name="Henrissat B."/>
            <person name="Nagy I."/>
            <person name="Chovatia M."/>
            <person name="Adam C."/>
            <person name="LaButti K."/>
            <person name="Lipzen A."/>
            <person name="Riley R."/>
            <person name="Grigoriev I.V."/>
            <person name="Nagy L.G."/>
        </authorList>
    </citation>
    <scope>NUCLEOTIDE SEQUENCE [LARGE SCALE GENOMIC DNA]</scope>
    <source>
        <strain evidence="2 3">NL-1724</strain>
    </source>
</reference>
<dbReference type="PROSITE" id="PS50011">
    <property type="entry name" value="PROTEIN_KINASE_DOM"/>
    <property type="match status" value="1"/>
</dbReference>
<name>A0A550C749_9AGAR</name>
<protein>
    <recommendedName>
        <fullName evidence="1">Protein kinase domain-containing protein</fullName>
    </recommendedName>
</protein>